<dbReference type="GO" id="GO:0006021">
    <property type="term" value="P:inositol biosynthetic process"/>
    <property type="evidence" value="ECO:0007669"/>
    <property type="project" value="UniProtKB-UniPathway"/>
</dbReference>
<comment type="similarity">
    <text evidence="3 8">Belongs to the inositol monophosphatase superfamily.</text>
</comment>
<dbReference type="PRINTS" id="PR00377">
    <property type="entry name" value="IMPHPHTASES"/>
</dbReference>
<comment type="cofactor">
    <cofactor evidence="2 7 8">
        <name>Mg(2+)</name>
        <dbReference type="ChEBI" id="CHEBI:18420"/>
    </cofactor>
</comment>
<evidence type="ECO:0000256" key="2">
    <source>
        <dbReference type="ARBA" id="ARBA00001946"/>
    </source>
</evidence>
<dbReference type="UniPathway" id="UPA00823">
    <property type="reaction ID" value="UER00788"/>
</dbReference>
<evidence type="ECO:0000256" key="5">
    <source>
        <dbReference type="ARBA" id="ARBA00022801"/>
    </source>
</evidence>
<reference evidence="9 10" key="1">
    <citation type="submission" date="2015-03" db="EMBL/GenBank/DDBJ databases">
        <title>Genomics and transcriptomics of the oil-accumulating basidiomycete yeast T. oleaginosus allow insights into substrate utilization and the diverse evolutionary trajectories of mating systems in fungi.</title>
        <authorList>
            <consortium name="DOE Joint Genome Institute"/>
            <person name="Kourist R."/>
            <person name="Kracht O."/>
            <person name="Bracharz F."/>
            <person name="Lipzen A."/>
            <person name="Nolan M."/>
            <person name="Ohm R."/>
            <person name="Grigoriev I."/>
            <person name="Sun S."/>
            <person name="Heitman J."/>
            <person name="Bruck T."/>
            <person name="Nowrousian M."/>
        </authorList>
    </citation>
    <scope>NUCLEOTIDE SEQUENCE [LARGE SCALE GENOMIC DNA]</scope>
    <source>
        <strain evidence="9 10">IBC0246</strain>
    </source>
</reference>
<keyword evidence="4 7" id="KW-0479">Metal-binding</keyword>
<dbReference type="PROSITE" id="PS00629">
    <property type="entry name" value="IMP_1"/>
    <property type="match status" value="1"/>
</dbReference>
<evidence type="ECO:0000313" key="10">
    <source>
        <dbReference type="Proteomes" id="UP000053611"/>
    </source>
</evidence>
<dbReference type="InterPro" id="IPR033942">
    <property type="entry name" value="IMPase"/>
</dbReference>
<dbReference type="PANTHER" id="PTHR20854">
    <property type="entry name" value="INOSITOL MONOPHOSPHATASE"/>
    <property type="match status" value="1"/>
</dbReference>
<keyword evidence="10" id="KW-1185">Reference proteome</keyword>
<dbReference type="Gene3D" id="3.30.540.10">
    <property type="entry name" value="Fructose-1,6-Bisphosphatase, subunit A, domain 1"/>
    <property type="match status" value="1"/>
</dbReference>
<dbReference type="GO" id="GO:0007165">
    <property type="term" value="P:signal transduction"/>
    <property type="evidence" value="ECO:0007669"/>
    <property type="project" value="TreeGrafter"/>
</dbReference>
<dbReference type="CDD" id="cd01639">
    <property type="entry name" value="IMPase"/>
    <property type="match status" value="1"/>
</dbReference>
<dbReference type="EC" id="3.1.3.25" evidence="8"/>
<feature type="binding site" evidence="7">
    <location>
        <position position="101"/>
    </location>
    <ligand>
        <name>Mg(2+)</name>
        <dbReference type="ChEBI" id="CHEBI:18420"/>
        <label>1</label>
        <note>catalytic</note>
    </ligand>
</feature>
<dbReference type="AlphaFoldDB" id="A0A0J1BB17"/>
<dbReference type="GO" id="GO:0046872">
    <property type="term" value="F:metal ion binding"/>
    <property type="evidence" value="ECO:0007669"/>
    <property type="project" value="UniProtKB-KW"/>
</dbReference>
<evidence type="ECO:0000256" key="3">
    <source>
        <dbReference type="ARBA" id="ARBA00009759"/>
    </source>
</evidence>
<gene>
    <name evidence="9" type="ORF">CC85DRAFT_326049</name>
</gene>
<dbReference type="InterPro" id="IPR020583">
    <property type="entry name" value="Inositol_monoP_metal-BS"/>
</dbReference>
<evidence type="ECO:0000256" key="6">
    <source>
        <dbReference type="ARBA" id="ARBA00022842"/>
    </source>
</evidence>
<dbReference type="FunFam" id="3.30.540.10:FF:000013">
    <property type="entry name" value="Inositol-1-monophosphatase"/>
    <property type="match status" value="1"/>
</dbReference>
<dbReference type="SUPFAM" id="SSF56655">
    <property type="entry name" value="Carbohydrate phosphatase"/>
    <property type="match status" value="1"/>
</dbReference>
<protein>
    <recommendedName>
        <fullName evidence="8">Inositol-1-monophosphatase</fullName>
        <ecNumber evidence="8">3.1.3.25</ecNumber>
    </recommendedName>
</protein>
<organism evidence="9 10">
    <name type="scientific">Cutaneotrichosporon oleaginosum</name>
    <dbReference type="NCBI Taxonomy" id="879819"/>
    <lineage>
        <taxon>Eukaryota</taxon>
        <taxon>Fungi</taxon>
        <taxon>Dikarya</taxon>
        <taxon>Basidiomycota</taxon>
        <taxon>Agaricomycotina</taxon>
        <taxon>Tremellomycetes</taxon>
        <taxon>Trichosporonales</taxon>
        <taxon>Trichosporonaceae</taxon>
        <taxon>Cutaneotrichosporon</taxon>
    </lineage>
</organism>
<dbReference type="Pfam" id="PF00459">
    <property type="entry name" value="Inositol_P"/>
    <property type="match status" value="1"/>
</dbReference>
<accession>A0A0J1BB17</accession>
<proteinExistence type="inferred from homology"/>
<comment type="pathway">
    <text evidence="8">Polyol metabolism; myo-inositol biosynthesis; myo-inositol from D-glucose 6-phosphate: step 2/2.</text>
</comment>
<sequence>MSEVHQHDYAELLDFAYDLAERAAKLILDGATARWKQAEDEYEVKKNPVDLVTETDQAVEEFIKGAIAERYPEHKFIGEESSEGKAKPVLTDAYTWIVDPIDGTMNFIHANPNVGCSIGVTHNSRPVVGVIALPFLGRIYSAHEGGGAFMNRTIPLPLTGGIPQPLTQLSHCMIGAECASSHGWRDLMKGGSDRRPETIDVKLPNFRRLNGDPNKGISDGVMVHALRTTGATTINLAHVAAGELDMSWDAGCWAWDVTAAAIILKEAGAFLQGGKEEFARDAPIGEVLMCRRYVAVRAVAPSRTESAEEIQRRLSRELYAVVDEWTTPSML</sequence>
<dbReference type="InterPro" id="IPR000760">
    <property type="entry name" value="Inositol_monophosphatase-like"/>
</dbReference>
<evidence type="ECO:0000256" key="7">
    <source>
        <dbReference type="PIRSR" id="PIRSR600760-2"/>
    </source>
</evidence>
<feature type="binding site" evidence="7">
    <location>
        <position position="79"/>
    </location>
    <ligand>
        <name>Mg(2+)</name>
        <dbReference type="ChEBI" id="CHEBI:18420"/>
        <label>1</label>
        <note>catalytic</note>
    </ligand>
</feature>
<dbReference type="GO" id="GO:0008934">
    <property type="term" value="F:inositol monophosphate 1-phosphatase activity"/>
    <property type="evidence" value="ECO:0007669"/>
    <property type="project" value="InterPro"/>
</dbReference>
<dbReference type="Proteomes" id="UP000053611">
    <property type="component" value="Unassembled WGS sequence"/>
</dbReference>
<dbReference type="EMBL" id="KQ087183">
    <property type="protein sequence ID" value="KLT45139.1"/>
    <property type="molecule type" value="Genomic_DNA"/>
</dbReference>
<feature type="binding site" evidence="7">
    <location>
        <position position="256"/>
    </location>
    <ligand>
        <name>Mg(2+)</name>
        <dbReference type="ChEBI" id="CHEBI:18420"/>
        <label>1</label>
        <note>catalytic</note>
    </ligand>
</feature>
<evidence type="ECO:0000256" key="1">
    <source>
        <dbReference type="ARBA" id="ARBA00001033"/>
    </source>
</evidence>
<comment type="catalytic activity">
    <reaction evidence="1 8">
        <text>a myo-inositol phosphate + H2O = myo-inositol + phosphate</text>
        <dbReference type="Rhea" id="RHEA:24056"/>
        <dbReference type="ChEBI" id="CHEBI:15377"/>
        <dbReference type="ChEBI" id="CHEBI:17268"/>
        <dbReference type="ChEBI" id="CHEBI:43474"/>
        <dbReference type="ChEBI" id="CHEBI:84139"/>
        <dbReference type="EC" id="3.1.3.25"/>
    </reaction>
</comment>
<feature type="binding site" evidence="7">
    <location>
        <position position="102"/>
    </location>
    <ligand>
        <name>Mg(2+)</name>
        <dbReference type="ChEBI" id="CHEBI:18420"/>
        <label>1</label>
        <note>catalytic</note>
    </ligand>
</feature>
<dbReference type="STRING" id="879819.A0A0J1BB17"/>
<evidence type="ECO:0000256" key="8">
    <source>
        <dbReference type="RuleBase" id="RU364068"/>
    </source>
</evidence>
<dbReference type="PANTHER" id="PTHR20854:SF4">
    <property type="entry name" value="INOSITOL-1-MONOPHOSPHATASE-RELATED"/>
    <property type="match status" value="1"/>
</dbReference>
<evidence type="ECO:0000256" key="4">
    <source>
        <dbReference type="ARBA" id="ARBA00022723"/>
    </source>
</evidence>
<dbReference type="OrthoDB" id="10254945at2759"/>
<feature type="binding site" evidence="7">
    <location>
        <position position="99"/>
    </location>
    <ligand>
        <name>Mg(2+)</name>
        <dbReference type="ChEBI" id="CHEBI:18420"/>
        <label>1</label>
        <note>catalytic</note>
    </ligand>
</feature>
<dbReference type="Gene3D" id="3.40.190.80">
    <property type="match status" value="1"/>
</dbReference>
<evidence type="ECO:0000313" key="9">
    <source>
        <dbReference type="EMBL" id="KLT45139.1"/>
    </source>
</evidence>
<keyword evidence="6 7" id="KW-0460">Magnesium</keyword>
<name>A0A0J1BB17_9TREE</name>
<keyword evidence="5 8" id="KW-0378">Hydrolase</keyword>